<keyword evidence="5 7" id="KW-0238">DNA-binding</keyword>
<organism evidence="11 12">
    <name type="scientific">Euplotes crassus</name>
    <dbReference type="NCBI Taxonomy" id="5936"/>
    <lineage>
        <taxon>Eukaryota</taxon>
        <taxon>Sar</taxon>
        <taxon>Alveolata</taxon>
        <taxon>Ciliophora</taxon>
        <taxon>Intramacronucleata</taxon>
        <taxon>Spirotrichea</taxon>
        <taxon>Hypotrichia</taxon>
        <taxon>Euplotida</taxon>
        <taxon>Euplotidae</taxon>
        <taxon>Moneuplotes</taxon>
    </lineage>
</organism>
<dbReference type="GO" id="GO:0006281">
    <property type="term" value="P:DNA repair"/>
    <property type="evidence" value="ECO:0007669"/>
    <property type="project" value="TreeGrafter"/>
</dbReference>
<dbReference type="SMART" id="SM00436">
    <property type="entry name" value="TOP1Bc"/>
    <property type="match status" value="1"/>
</dbReference>
<evidence type="ECO:0000256" key="2">
    <source>
        <dbReference type="ARBA" id="ARBA00009446"/>
    </source>
</evidence>
<evidence type="ECO:0000256" key="4">
    <source>
        <dbReference type="ARBA" id="ARBA00023029"/>
    </source>
</evidence>
<dbReference type="InterPro" id="IPR003601">
    <property type="entry name" value="Topo_IA_2"/>
</dbReference>
<sequence length="852" mass="98259">MDPRLVCLNVAEKPSVAKGVSNILANGRYKTINGQSKYNPVYNFNYEVEGKKYNMKFTSVLGHVMSIDFPDSVSNWDKTPFEKLFTIPVKVQCMNGQEKIVKNLKLHSNNIDMIILWLDCDREGEGIAFEVLDICKKISPRCVVKRAHFSAVNKYDIMKAMDTLTRPDRNMADAVQARQEIDLRIGASFTRFQSIYFKSILGVSSGQPVSYGPCQFPTLGFVVERYQKVRDFVPEKYWYLDLRLEVDEYSVKFQWDRGKIFDKVICFIIYQKSVEAGKAKVTKYQTRKTTRRRPQPLNTIQMQKLISSRLKISPSNAMKIAEKLYNMGYLSYPRTETTQFKKGFNLKKLVQNIKDNSSWGDFANKLLEGDMYGGPRNGSKDDKAHPPIHPVKLAHKSQLDNSQWRVYDLICRHFLAVVSKDAVGNETTLECTVGEELFSSKGITILQKNYLEVYPFEKWGESIIPQYKVGETFVPTSYMMEESQTSSPKLLTESDLISMMDKNGIGTDATIHEHIQTIQDRKYAIKDKSELKPTPIGVSLVEMYQEININLHKPSLRAQMEKEMTLIAEGKKEKEEMLKSAITEMAKIFKLCEKSKNKMAEILREKIIKCKKDSGIKFSEESKRESDTGNSFSPQTKKPAYEIPKNDLRNTEFCTCPKCKTAKMRFKLTRKKNVFISCNGYPNCNNIFNSPKGIERLQMLDRHCEKCQREGRGEVNLFRLEFYTDFCNENVQELLPMQDNTAGEFCCYFACDKDYVKIINEFSKYPQKEYSTESHNPNGVPSYYARDDSKKRVPKTKRSDTKKVNKGKKSKNKTKKKEESKKTGKRQFKECALCGKKRHMKNSNCPNNKNRA</sequence>
<gene>
    <name evidence="11" type="ORF">ECRASSUSDP1_LOCUS26435</name>
</gene>
<dbReference type="FunFam" id="3.40.50.140:FF:000003">
    <property type="entry name" value="DNA topoisomerase"/>
    <property type="match status" value="1"/>
</dbReference>
<keyword evidence="12" id="KW-1185">Reference proteome</keyword>
<feature type="compositionally biased region" description="Basic residues" evidence="8">
    <location>
        <begin position="804"/>
        <end position="815"/>
    </location>
</feature>
<accession>A0AAD1Y5V8</accession>
<feature type="region of interest" description="Disordered" evidence="8">
    <location>
        <begin position="768"/>
        <end position="826"/>
    </location>
</feature>
<feature type="domain" description="Topo IA-type catalytic" evidence="10">
    <location>
        <begin position="168"/>
        <end position="589"/>
    </location>
</feature>
<comment type="catalytic activity">
    <reaction evidence="1 7">
        <text>ATP-independent breakage of single-stranded DNA, followed by passage and rejoining.</text>
        <dbReference type="EC" id="5.6.2.1"/>
    </reaction>
</comment>
<feature type="compositionally biased region" description="Basic and acidic residues" evidence="8">
    <location>
        <begin position="785"/>
        <end position="803"/>
    </location>
</feature>
<dbReference type="GO" id="GO:0031422">
    <property type="term" value="C:RecQ family helicase-topoisomerase III complex"/>
    <property type="evidence" value="ECO:0007669"/>
    <property type="project" value="TreeGrafter"/>
</dbReference>
<dbReference type="InterPro" id="IPR003602">
    <property type="entry name" value="Topo_IA_DNA-bd_dom"/>
</dbReference>
<dbReference type="GO" id="GO:0003917">
    <property type="term" value="F:DNA topoisomerase type I (single strand cut, ATP-independent) activity"/>
    <property type="evidence" value="ECO:0007669"/>
    <property type="project" value="UniProtKB-EC"/>
</dbReference>
<keyword evidence="4 7" id="KW-0799">Topoisomerase</keyword>
<comment type="caution">
    <text evidence="11">The sequence shown here is derived from an EMBL/GenBank/DDBJ whole genome shotgun (WGS) entry which is preliminary data.</text>
</comment>
<protein>
    <recommendedName>
        <fullName evidence="3 7">DNA topoisomerase</fullName>
        <ecNumber evidence="3 7">5.6.2.1</ecNumber>
    </recommendedName>
</protein>
<dbReference type="SUPFAM" id="SSF56712">
    <property type="entry name" value="Prokaryotic type I DNA topoisomerase"/>
    <property type="match status" value="1"/>
</dbReference>
<dbReference type="Gene3D" id="3.40.50.140">
    <property type="match status" value="1"/>
</dbReference>
<dbReference type="PROSITE" id="PS50880">
    <property type="entry name" value="TOPRIM"/>
    <property type="match status" value="1"/>
</dbReference>
<dbReference type="EMBL" id="CAMPGE010027247">
    <property type="protein sequence ID" value="CAI2384895.1"/>
    <property type="molecule type" value="Genomic_DNA"/>
</dbReference>
<dbReference type="Proteomes" id="UP001295684">
    <property type="component" value="Unassembled WGS sequence"/>
</dbReference>
<dbReference type="Gene3D" id="1.10.290.10">
    <property type="entry name" value="Topoisomerase I, domain 4"/>
    <property type="match status" value="1"/>
</dbReference>
<evidence type="ECO:0000256" key="1">
    <source>
        <dbReference type="ARBA" id="ARBA00000213"/>
    </source>
</evidence>
<comment type="similarity">
    <text evidence="2 7">Belongs to the type IA topoisomerase family.</text>
</comment>
<dbReference type="PROSITE" id="PS52039">
    <property type="entry name" value="TOPO_IA_2"/>
    <property type="match status" value="1"/>
</dbReference>
<dbReference type="SMART" id="SM00437">
    <property type="entry name" value="TOP1Ac"/>
    <property type="match status" value="1"/>
</dbReference>
<dbReference type="InterPro" id="IPR013824">
    <property type="entry name" value="Topo_IA_cen_sub1"/>
</dbReference>
<evidence type="ECO:0000259" key="10">
    <source>
        <dbReference type="PROSITE" id="PS52039"/>
    </source>
</evidence>
<dbReference type="GO" id="GO:0006310">
    <property type="term" value="P:DNA recombination"/>
    <property type="evidence" value="ECO:0007669"/>
    <property type="project" value="TreeGrafter"/>
</dbReference>
<dbReference type="InterPro" id="IPR013497">
    <property type="entry name" value="Topo_IA_cen"/>
</dbReference>
<dbReference type="Gene3D" id="1.10.460.10">
    <property type="entry name" value="Topoisomerase I, domain 2"/>
    <property type="match status" value="1"/>
</dbReference>
<evidence type="ECO:0000256" key="7">
    <source>
        <dbReference type="RuleBase" id="RU362092"/>
    </source>
</evidence>
<dbReference type="PANTHER" id="PTHR11390:SF21">
    <property type="entry name" value="DNA TOPOISOMERASE 3-ALPHA"/>
    <property type="match status" value="1"/>
</dbReference>
<keyword evidence="6 7" id="KW-0413">Isomerase</keyword>
<dbReference type="Pfam" id="PF01751">
    <property type="entry name" value="Toprim"/>
    <property type="match status" value="1"/>
</dbReference>
<dbReference type="InterPro" id="IPR034144">
    <property type="entry name" value="TOPRIM_TopoIII"/>
</dbReference>
<dbReference type="EC" id="5.6.2.1" evidence="3 7"/>
<dbReference type="PANTHER" id="PTHR11390">
    <property type="entry name" value="PROKARYOTIC DNA TOPOISOMERASE"/>
    <property type="match status" value="1"/>
</dbReference>
<evidence type="ECO:0000259" key="9">
    <source>
        <dbReference type="PROSITE" id="PS50880"/>
    </source>
</evidence>
<dbReference type="PRINTS" id="PR00417">
    <property type="entry name" value="PRTPISMRASEI"/>
</dbReference>
<evidence type="ECO:0000256" key="5">
    <source>
        <dbReference type="ARBA" id="ARBA00023125"/>
    </source>
</evidence>
<dbReference type="CDD" id="cd03362">
    <property type="entry name" value="TOPRIM_TopoIA_TopoIII"/>
    <property type="match status" value="1"/>
</dbReference>
<dbReference type="Pfam" id="PF01131">
    <property type="entry name" value="Topoisom_bac"/>
    <property type="match status" value="1"/>
</dbReference>
<dbReference type="InterPro" id="IPR013826">
    <property type="entry name" value="Topo_IA_cen_sub3"/>
</dbReference>
<dbReference type="CDD" id="cd00186">
    <property type="entry name" value="TOP1Ac"/>
    <property type="match status" value="1"/>
</dbReference>
<reference evidence="11" key="1">
    <citation type="submission" date="2023-07" db="EMBL/GenBank/DDBJ databases">
        <authorList>
            <consortium name="AG Swart"/>
            <person name="Singh M."/>
            <person name="Singh A."/>
            <person name="Seah K."/>
            <person name="Emmerich C."/>
        </authorList>
    </citation>
    <scope>NUCLEOTIDE SEQUENCE</scope>
    <source>
        <strain evidence="11">DP1</strain>
    </source>
</reference>
<evidence type="ECO:0000313" key="12">
    <source>
        <dbReference type="Proteomes" id="UP001295684"/>
    </source>
</evidence>
<dbReference type="Gene3D" id="2.70.20.10">
    <property type="entry name" value="Topoisomerase I, domain 3"/>
    <property type="match status" value="1"/>
</dbReference>
<dbReference type="GO" id="GO:0005634">
    <property type="term" value="C:nucleus"/>
    <property type="evidence" value="ECO:0007669"/>
    <property type="project" value="TreeGrafter"/>
</dbReference>
<feature type="region of interest" description="Disordered" evidence="8">
    <location>
        <begin position="619"/>
        <end position="641"/>
    </location>
</feature>
<dbReference type="InterPro" id="IPR013825">
    <property type="entry name" value="Topo_IA_cen_sub2"/>
</dbReference>
<feature type="domain" description="Toprim" evidence="9">
    <location>
        <begin position="6"/>
        <end position="150"/>
    </location>
</feature>
<dbReference type="FunFam" id="1.10.290.10:FF:000001">
    <property type="entry name" value="DNA topoisomerase"/>
    <property type="match status" value="1"/>
</dbReference>
<dbReference type="InterPro" id="IPR000380">
    <property type="entry name" value="Topo_IA"/>
</dbReference>
<dbReference type="InterPro" id="IPR023405">
    <property type="entry name" value="Topo_IA_core_domain"/>
</dbReference>
<evidence type="ECO:0000313" key="11">
    <source>
        <dbReference type="EMBL" id="CAI2384895.1"/>
    </source>
</evidence>
<comment type="function">
    <text evidence="7">Introduces a single-strand break via transesterification at a target site in duplex DNA. Releases the supercoiling and torsional tension of DNA introduced during the DNA replication and transcription by transiently cleaving and rejoining one strand of the DNA duplex. The scissile phosphodiester is attacked by the catalytic tyrosine of the enzyme, resulting in the formation of a DNA-(5'-phosphotyrosyl)-enzyme intermediate and the expulsion of a 3'-OH DNA strand.</text>
</comment>
<dbReference type="GO" id="GO:0006265">
    <property type="term" value="P:DNA topological change"/>
    <property type="evidence" value="ECO:0007669"/>
    <property type="project" value="InterPro"/>
</dbReference>
<dbReference type="InterPro" id="IPR006171">
    <property type="entry name" value="TOPRIM_dom"/>
</dbReference>
<evidence type="ECO:0000256" key="8">
    <source>
        <dbReference type="SAM" id="MobiDB-lite"/>
    </source>
</evidence>
<proteinExistence type="inferred from homology"/>
<dbReference type="AlphaFoldDB" id="A0AAD1Y5V8"/>
<name>A0AAD1Y5V8_EUPCR</name>
<dbReference type="GO" id="GO:0003677">
    <property type="term" value="F:DNA binding"/>
    <property type="evidence" value="ECO:0007669"/>
    <property type="project" value="UniProtKB-KW"/>
</dbReference>
<evidence type="ECO:0000256" key="3">
    <source>
        <dbReference type="ARBA" id="ARBA00012891"/>
    </source>
</evidence>
<evidence type="ECO:0000256" key="6">
    <source>
        <dbReference type="ARBA" id="ARBA00023235"/>
    </source>
</evidence>
<dbReference type="SMART" id="SM00493">
    <property type="entry name" value="TOPRIM"/>
    <property type="match status" value="1"/>
</dbReference>